<dbReference type="GO" id="GO:0005737">
    <property type="term" value="C:cytoplasm"/>
    <property type="evidence" value="ECO:0007669"/>
    <property type="project" value="TreeGrafter"/>
</dbReference>
<evidence type="ECO:0000259" key="4">
    <source>
        <dbReference type="Pfam" id="PF15295"/>
    </source>
</evidence>
<dbReference type="Proteomes" id="UP000265120">
    <property type="component" value="Chromosome 2"/>
</dbReference>
<protein>
    <submittedName>
        <fullName evidence="5">Coiled-coil domain containing 50a</fullName>
    </submittedName>
</protein>
<organism evidence="5 6">
    <name type="scientific">Cynoglossus semilaevis</name>
    <name type="common">Tongue sole</name>
    <dbReference type="NCBI Taxonomy" id="244447"/>
    <lineage>
        <taxon>Eukaryota</taxon>
        <taxon>Metazoa</taxon>
        <taxon>Chordata</taxon>
        <taxon>Craniata</taxon>
        <taxon>Vertebrata</taxon>
        <taxon>Euteleostomi</taxon>
        <taxon>Actinopterygii</taxon>
        <taxon>Neopterygii</taxon>
        <taxon>Teleostei</taxon>
        <taxon>Neoteleostei</taxon>
        <taxon>Acanthomorphata</taxon>
        <taxon>Carangaria</taxon>
        <taxon>Pleuronectiformes</taxon>
        <taxon>Pleuronectoidei</taxon>
        <taxon>Cynoglossidae</taxon>
        <taxon>Cynoglossinae</taxon>
        <taxon>Cynoglossus</taxon>
    </lineage>
</organism>
<sequence>MAECNVSIDQKKLPGVKEVCRDFAVLEDHCLAYNLQEQEIESHLASNVHKSRLVQNDLQVAKKLQEEEDKRAKIQIQKQNTDIERQDNEIAQEIQEELARQAERQRQQEEEDAAIARKLQEKEMKEERRRQKTSEINLEEEFFEDRGAARRPLDLDKPAHHSSTSPARYDTHASANSRRDFSPDCSSTEPKRSRNPRQDPAAPHSRSRYPDHYSGAEGGRSRHADPYPEHLLPSRGRHGDRLLDYEPTDAGRSRAHGGEDRDRDVRRKERPDRPPPPHTPKERDRDRRQDRDRDRARDLEWERHAVKEQRRDRGQEGRWGRVRGGKEEQSRERVHSMERQGDRDRQRQKDRDRRGRTRSRDRVLDEDFSEHGLIRDSSTDARAPWREEEDVDEKERRERGRHRVQSVPEDVFDELMSDERKGDTRGFSDPQQGEGRSRERVYTHPTSETGRLLHRGIGAVVPETEYELNEATRGLTKLDLREQEFKDMEVARKLQEEEMKASNVHVRAVQVAQDEEIARLLMEQEKREYKRNREREKEKEREKERVAIERMAMERRRPDGDYRPNPEEVVRPRTRDELEYQRQKNQNKPSRPQQPRVHNYENVNPGYAYPDHPAPQRPPSRPEAACRDKVFKKRPGTGRGTS</sequence>
<evidence type="ECO:0000256" key="1">
    <source>
        <dbReference type="ARBA" id="ARBA00023054"/>
    </source>
</evidence>
<dbReference type="PANTHER" id="PTHR22115">
    <property type="entry name" value="C3ORF6 PROTEIN-RELATED"/>
    <property type="match status" value="1"/>
</dbReference>
<feature type="compositionally biased region" description="Basic and acidic residues" evidence="3">
    <location>
        <begin position="417"/>
        <end position="426"/>
    </location>
</feature>
<name>A0A3P8W4I9_CYNSE</name>
<keyword evidence="6" id="KW-1185">Reference proteome</keyword>
<feature type="compositionally biased region" description="Basic and acidic residues" evidence="3">
    <location>
        <begin position="219"/>
        <end position="228"/>
    </location>
</feature>
<evidence type="ECO:0000256" key="3">
    <source>
        <dbReference type="SAM" id="MobiDB-lite"/>
    </source>
</evidence>
<feature type="compositionally biased region" description="Basic and acidic residues" evidence="3">
    <location>
        <begin position="149"/>
        <end position="159"/>
    </location>
</feature>
<feature type="domain" description="Coiled-coil" evidence="4">
    <location>
        <begin position="7"/>
        <end position="131"/>
    </location>
</feature>
<dbReference type="PANTHER" id="PTHR22115:SF1">
    <property type="entry name" value="COILED-COIL DOMAIN-CONTAINING PROTEIN 50"/>
    <property type="match status" value="1"/>
</dbReference>
<dbReference type="Pfam" id="PF15295">
    <property type="entry name" value="CCDC50_N"/>
    <property type="match status" value="1"/>
</dbReference>
<evidence type="ECO:0000313" key="6">
    <source>
        <dbReference type="Proteomes" id="UP000265120"/>
    </source>
</evidence>
<reference evidence="5" key="3">
    <citation type="submission" date="2025-09" db="UniProtKB">
        <authorList>
            <consortium name="Ensembl"/>
        </authorList>
    </citation>
    <scope>IDENTIFICATION</scope>
</reference>
<dbReference type="GeneTree" id="ENSGT00390000011058"/>
<feature type="region of interest" description="Disordered" evidence="3">
    <location>
        <begin position="149"/>
        <end position="450"/>
    </location>
</feature>
<feature type="compositionally biased region" description="Polar residues" evidence="3">
    <location>
        <begin position="583"/>
        <end position="593"/>
    </location>
</feature>
<accession>A0A3P8W4I9</accession>
<dbReference type="Ensembl" id="ENSCSET00000021743.1">
    <property type="protein sequence ID" value="ENSCSEP00000021467.1"/>
    <property type="gene ID" value="ENSCSEG00000013701.1"/>
</dbReference>
<keyword evidence="1 2" id="KW-0175">Coiled coil</keyword>
<reference evidence="5 6" key="1">
    <citation type="journal article" date="2014" name="Nat. Genet.">
        <title>Whole-genome sequence of a flatfish provides insights into ZW sex chromosome evolution and adaptation to a benthic lifestyle.</title>
        <authorList>
            <person name="Chen S."/>
            <person name="Zhang G."/>
            <person name="Shao C."/>
            <person name="Huang Q."/>
            <person name="Liu G."/>
            <person name="Zhang P."/>
            <person name="Song W."/>
            <person name="An N."/>
            <person name="Chalopin D."/>
            <person name="Volff J.N."/>
            <person name="Hong Y."/>
            <person name="Li Q."/>
            <person name="Sha Z."/>
            <person name="Zhou H."/>
            <person name="Xie M."/>
            <person name="Yu Q."/>
            <person name="Liu Y."/>
            <person name="Xiang H."/>
            <person name="Wang N."/>
            <person name="Wu K."/>
            <person name="Yang C."/>
            <person name="Zhou Q."/>
            <person name="Liao X."/>
            <person name="Yang L."/>
            <person name="Hu Q."/>
            <person name="Zhang J."/>
            <person name="Meng L."/>
            <person name="Jin L."/>
            <person name="Tian Y."/>
            <person name="Lian J."/>
            <person name="Yang J."/>
            <person name="Miao G."/>
            <person name="Liu S."/>
            <person name="Liang Z."/>
            <person name="Yan F."/>
            <person name="Li Y."/>
            <person name="Sun B."/>
            <person name="Zhang H."/>
            <person name="Zhang J."/>
            <person name="Zhu Y."/>
            <person name="Du M."/>
            <person name="Zhao Y."/>
            <person name="Schartl M."/>
            <person name="Tang Q."/>
            <person name="Wang J."/>
        </authorList>
    </citation>
    <scope>NUCLEOTIDE SEQUENCE</scope>
</reference>
<feature type="compositionally biased region" description="Pro residues" evidence="3">
    <location>
        <begin position="612"/>
        <end position="621"/>
    </location>
</feature>
<dbReference type="InterPro" id="IPR039303">
    <property type="entry name" value="CCDC50"/>
</dbReference>
<dbReference type="GO" id="GO:0031625">
    <property type="term" value="F:ubiquitin protein ligase binding"/>
    <property type="evidence" value="ECO:0007669"/>
    <property type="project" value="TreeGrafter"/>
</dbReference>
<evidence type="ECO:0000313" key="5">
    <source>
        <dbReference type="Ensembl" id="ENSCSEP00000021467.1"/>
    </source>
</evidence>
<proteinExistence type="predicted"/>
<dbReference type="AlphaFoldDB" id="A0A3P8W4I9"/>
<dbReference type="InParanoid" id="A0A3P8W4I9"/>
<dbReference type="OMA" id="PDYYSAE"/>
<feature type="region of interest" description="Disordered" evidence="3">
    <location>
        <begin position="525"/>
        <end position="642"/>
    </location>
</feature>
<dbReference type="InterPro" id="IPR029311">
    <property type="entry name" value="CCDC50_N"/>
</dbReference>
<reference evidence="5" key="2">
    <citation type="submission" date="2025-08" db="UniProtKB">
        <authorList>
            <consortium name="Ensembl"/>
        </authorList>
    </citation>
    <scope>IDENTIFICATION</scope>
</reference>
<evidence type="ECO:0000256" key="2">
    <source>
        <dbReference type="SAM" id="Coils"/>
    </source>
</evidence>
<feature type="coiled-coil region" evidence="2">
    <location>
        <begin position="64"/>
        <end position="119"/>
    </location>
</feature>
<feature type="compositionally biased region" description="Basic and acidic residues" evidence="3">
    <location>
        <begin position="525"/>
        <end position="582"/>
    </location>
</feature>
<feature type="compositionally biased region" description="Basic and acidic residues" evidence="3">
    <location>
        <begin position="237"/>
        <end position="386"/>
    </location>
</feature>